<sequence>MIDYARLTCRQAALPSMNVFGSMILHGPKSAPVLTEANRISRHLASQATSVRPHENTVLGDNDEEEDLSQMLSKQFGGGIVCRVSRTSSIVRIASDTPEDQCRVAHACIRPLQQELGIPLYRDRIQTSRSMFLHLFILQCSFCSRSYNNRYG</sequence>
<reference evidence="1" key="1">
    <citation type="submission" date="2021-01" db="EMBL/GenBank/DDBJ databases">
        <authorList>
            <person name="Corre E."/>
            <person name="Pelletier E."/>
            <person name="Niang G."/>
            <person name="Scheremetjew M."/>
            <person name="Finn R."/>
            <person name="Kale V."/>
            <person name="Holt S."/>
            <person name="Cochrane G."/>
            <person name="Meng A."/>
            <person name="Brown T."/>
            <person name="Cohen L."/>
        </authorList>
    </citation>
    <scope>NUCLEOTIDE SEQUENCE</scope>
    <source>
        <strain evidence="1">CCMP 410</strain>
    </source>
</reference>
<dbReference type="AlphaFoldDB" id="A0A7S1Y5E1"/>
<protein>
    <submittedName>
        <fullName evidence="1">Uncharacterized protein</fullName>
    </submittedName>
</protein>
<proteinExistence type="predicted"/>
<gene>
    <name evidence="1" type="ORF">GOCE00092_LOCUS7427</name>
</gene>
<name>A0A7S1Y5E1_9STRA</name>
<organism evidence="1">
    <name type="scientific">Grammatophora oceanica</name>
    <dbReference type="NCBI Taxonomy" id="210454"/>
    <lineage>
        <taxon>Eukaryota</taxon>
        <taxon>Sar</taxon>
        <taxon>Stramenopiles</taxon>
        <taxon>Ochrophyta</taxon>
        <taxon>Bacillariophyta</taxon>
        <taxon>Fragilariophyceae</taxon>
        <taxon>Fragilariophycidae</taxon>
        <taxon>Rhabdonematales</taxon>
        <taxon>Grammatophoraceae</taxon>
        <taxon>Grammatophora</taxon>
    </lineage>
</organism>
<dbReference type="EMBL" id="HBGK01014405">
    <property type="protein sequence ID" value="CAD9278518.1"/>
    <property type="molecule type" value="Transcribed_RNA"/>
</dbReference>
<evidence type="ECO:0000313" key="1">
    <source>
        <dbReference type="EMBL" id="CAD9278518.1"/>
    </source>
</evidence>
<accession>A0A7S1Y5E1</accession>